<dbReference type="PANTHER" id="PTHR32361">
    <property type="entry name" value="FERRIC/CUPRIC REDUCTASE TRANSMEMBRANE COMPONENT"/>
    <property type="match status" value="1"/>
</dbReference>
<dbReference type="Pfam" id="PF01794">
    <property type="entry name" value="Ferric_reduct"/>
    <property type="match status" value="1"/>
</dbReference>
<evidence type="ECO:0000259" key="9">
    <source>
        <dbReference type="Pfam" id="PF01794"/>
    </source>
</evidence>
<keyword evidence="11" id="KW-1185">Reference proteome</keyword>
<feature type="transmembrane region" description="Helical" evidence="7">
    <location>
        <begin position="333"/>
        <end position="354"/>
    </location>
</feature>
<dbReference type="RefSeq" id="XP_033378338.1">
    <property type="nucleotide sequence ID" value="XM_033530181.1"/>
</dbReference>
<name>A0A6A5XAR2_9PLEO</name>
<sequence>MKSFFYSFLILAVTWPFAASTALCPSACESALSYVVFSGNATKQQCTNQLHIVSYYSCLRQYCPGEAVEAYTALKKTCKSTAAIPTIANVTVDVDGLAKITAKDLYKKAPVKQPVTLEESLYLLSVRTITSAAAQDEINVRYGHAMYGFWALTILVSSLMKLWEFLTTKYPRVAQKGWVNKASTKLRQHVTIPALAGKRTAENIGWCTVPPRLQSLVIIAFIALNLALCVSGYDVFPGNLKRPSIPNQVSRLIGRRTGVLIMANLPLMWTFAMRNNILSWISGWTFATFSSFHRWIARVVMAELVAHAVAYSLSDYYSGGLKKYYAQWPQEYWWWGVVSIIAGSFATASAIYPIRQRFYDAFLLGHIVLAMLFLVGTWFHIKKQDNEFDMYFWPCVAVWAFDRALRLGRVLVLNCRRHILLRIRPPWP</sequence>
<organism evidence="10 11">
    <name type="scientific">Aaosphaeria arxii CBS 175.79</name>
    <dbReference type="NCBI Taxonomy" id="1450172"/>
    <lineage>
        <taxon>Eukaryota</taxon>
        <taxon>Fungi</taxon>
        <taxon>Dikarya</taxon>
        <taxon>Ascomycota</taxon>
        <taxon>Pezizomycotina</taxon>
        <taxon>Dothideomycetes</taxon>
        <taxon>Pleosporomycetidae</taxon>
        <taxon>Pleosporales</taxon>
        <taxon>Pleosporales incertae sedis</taxon>
        <taxon>Aaosphaeria</taxon>
    </lineage>
</organism>
<protein>
    <recommendedName>
        <fullName evidence="9">Ferric oxidoreductase domain-containing protein</fullName>
    </recommendedName>
</protein>
<evidence type="ECO:0000256" key="1">
    <source>
        <dbReference type="ARBA" id="ARBA00004141"/>
    </source>
</evidence>
<dbReference type="InterPro" id="IPR013130">
    <property type="entry name" value="Fe3_Rdtase_TM_dom"/>
</dbReference>
<evidence type="ECO:0000256" key="5">
    <source>
        <dbReference type="ARBA" id="ARBA00023065"/>
    </source>
</evidence>
<feature type="chain" id="PRO_5025335105" description="Ferric oxidoreductase domain-containing protein" evidence="8">
    <location>
        <begin position="21"/>
        <end position="428"/>
    </location>
</feature>
<feature type="signal peptide" evidence="8">
    <location>
        <begin position="1"/>
        <end position="20"/>
    </location>
</feature>
<evidence type="ECO:0000313" key="11">
    <source>
        <dbReference type="Proteomes" id="UP000799778"/>
    </source>
</evidence>
<dbReference type="InterPro" id="IPR051410">
    <property type="entry name" value="Ferric/Cupric_Reductase"/>
</dbReference>
<feature type="transmembrane region" description="Helical" evidence="7">
    <location>
        <begin position="361"/>
        <end position="379"/>
    </location>
</feature>
<evidence type="ECO:0000256" key="2">
    <source>
        <dbReference type="ARBA" id="ARBA00022448"/>
    </source>
</evidence>
<feature type="transmembrane region" description="Helical" evidence="7">
    <location>
        <begin position="147"/>
        <end position="166"/>
    </location>
</feature>
<keyword evidence="8" id="KW-0732">Signal</keyword>
<keyword evidence="3 7" id="KW-0812">Transmembrane</keyword>
<dbReference type="GO" id="GO:0000293">
    <property type="term" value="F:ferric-chelate reductase activity"/>
    <property type="evidence" value="ECO:0007669"/>
    <property type="project" value="TreeGrafter"/>
</dbReference>
<dbReference type="GO" id="GO:0006826">
    <property type="term" value="P:iron ion transport"/>
    <property type="evidence" value="ECO:0007669"/>
    <property type="project" value="TreeGrafter"/>
</dbReference>
<evidence type="ECO:0000256" key="6">
    <source>
        <dbReference type="ARBA" id="ARBA00023136"/>
    </source>
</evidence>
<dbReference type="AlphaFoldDB" id="A0A6A5XAR2"/>
<evidence type="ECO:0000313" key="10">
    <source>
        <dbReference type="EMBL" id="KAF2009999.1"/>
    </source>
</evidence>
<feature type="domain" description="Ferric oxidoreductase" evidence="9">
    <location>
        <begin position="257"/>
        <end position="376"/>
    </location>
</feature>
<feature type="transmembrane region" description="Helical" evidence="7">
    <location>
        <begin position="253"/>
        <end position="274"/>
    </location>
</feature>
<comment type="subcellular location">
    <subcellularLocation>
        <location evidence="1">Membrane</location>
        <topology evidence="1">Multi-pass membrane protein</topology>
    </subcellularLocation>
</comment>
<dbReference type="OrthoDB" id="167398at2759"/>
<dbReference type="GO" id="GO:0006879">
    <property type="term" value="P:intracellular iron ion homeostasis"/>
    <property type="evidence" value="ECO:0007669"/>
    <property type="project" value="TreeGrafter"/>
</dbReference>
<evidence type="ECO:0000256" key="7">
    <source>
        <dbReference type="SAM" id="Phobius"/>
    </source>
</evidence>
<evidence type="ECO:0000256" key="3">
    <source>
        <dbReference type="ARBA" id="ARBA00022692"/>
    </source>
</evidence>
<feature type="transmembrane region" description="Helical" evidence="7">
    <location>
        <begin position="213"/>
        <end position="233"/>
    </location>
</feature>
<keyword evidence="4 7" id="KW-1133">Transmembrane helix</keyword>
<feature type="transmembrane region" description="Helical" evidence="7">
    <location>
        <begin position="295"/>
        <end position="313"/>
    </location>
</feature>
<dbReference type="EMBL" id="ML978077">
    <property type="protein sequence ID" value="KAF2009999.1"/>
    <property type="molecule type" value="Genomic_DNA"/>
</dbReference>
<keyword evidence="2" id="KW-0813">Transport</keyword>
<gene>
    <name evidence="10" type="ORF">BU24DRAFT_436872</name>
</gene>
<dbReference type="PANTHER" id="PTHR32361:SF9">
    <property type="entry name" value="FERRIC REDUCTASE TRANSMEMBRANE COMPONENT 3-RELATED"/>
    <property type="match status" value="1"/>
</dbReference>
<reference evidence="10" key="1">
    <citation type="journal article" date="2020" name="Stud. Mycol.">
        <title>101 Dothideomycetes genomes: a test case for predicting lifestyles and emergence of pathogens.</title>
        <authorList>
            <person name="Haridas S."/>
            <person name="Albert R."/>
            <person name="Binder M."/>
            <person name="Bloem J."/>
            <person name="Labutti K."/>
            <person name="Salamov A."/>
            <person name="Andreopoulos B."/>
            <person name="Baker S."/>
            <person name="Barry K."/>
            <person name="Bills G."/>
            <person name="Bluhm B."/>
            <person name="Cannon C."/>
            <person name="Castanera R."/>
            <person name="Culley D."/>
            <person name="Daum C."/>
            <person name="Ezra D."/>
            <person name="Gonzalez J."/>
            <person name="Henrissat B."/>
            <person name="Kuo A."/>
            <person name="Liang C."/>
            <person name="Lipzen A."/>
            <person name="Lutzoni F."/>
            <person name="Magnuson J."/>
            <person name="Mondo S."/>
            <person name="Nolan M."/>
            <person name="Ohm R."/>
            <person name="Pangilinan J."/>
            <person name="Park H.-J."/>
            <person name="Ramirez L."/>
            <person name="Alfaro M."/>
            <person name="Sun H."/>
            <person name="Tritt A."/>
            <person name="Yoshinaga Y."/>
            <person name="Zwiers L.-H."/>
            <person name="Turgeon B."/>
            <person name="Goodwin S."/>
            <person name="Spatafora J."/>
            <person name="Crous P."/>
            <person name="Grigoriev I."/>
        </authorList>
    </citation>
    <scope>NUCLEOTIDE SEQUENCE</scope>
    <source>
        <strain evidence="10">CBS 175.79</strain>
    </source>
</reference>
<proteinExistence type="predicted"/>
<dbReference type="GO" id="GO:0005886">
    <property type="term" value="C:plasma membrane"/>
    <property type="evidence" value="ECO:0007669"/>
    <property type="project" value="TreeGrafter"/>
</dbReference>
<accession>A0A6A5XAR2</accession>
<dbReference type="GO" id="GO:0015677">
    <property type="term" value="P:copper ion import"/>
    <property type="evidence" value="ECO:0007669"/>
    <property type="project" value="TreeGrafter"/>
</dbReference>
<evidence type="ECO:0000256" key="8">
    <source>
        <dbReference type="SAM" id="SignalP"/>
    </source>
</evidence>
<keyword evidence="5" id="KW-0406">Ion transport</keyword>
<dbReference type="GeneID" id="54287578"/>
<evidence type="ECO:0000256" key="4">
    <source>
        <dbReference type="ARBA" id="ARBA00022989"/>
    </source>
</evidence>
<dbReference type="Proteomes" id="UP000799778">
    <property type="component" value="Unassembled WGS sequence"/>
</dbReference>
<keyword evidence="6 7" id="KW-0472">Membrane</keyword>